<dbReference type="OrthoDB" id="7988809at2"/>
<proteinExistence type="predicted"/>
<sequence length="383" mass="41723">MSRRKTPQTQTTTQQNSPPKWAEDLFKKAAADALNLYNKGSGGHVYQGERYAGLGDASKNAINGLNDTAQKYNDSPLNDWFKGPTQSAKNLAGMAAGDWIGKNNKLSEALNNALDKTSDSVNQAMAGAGRYGSGAHTGVLANELGELATKAAAQQYNQDLKNMIDANNLIDKSKYDQANAANNFYQGQSNAQNNALKGNALQDANRQSALDAEREKWTEKENQAWNQLEKLLNAGNLAAGKYGTQTGNSTTTGSNSQNPFGEATGLLGLLKGLFGLSDARVKENIVPVGQKNGYPIYEFNYKGYSQRYRGVIAQELLHLNPQAVRLCKKTRLFYVDYSELGFEIEPVFTRQGNKAVLFLKGKFSSFLSSILFYVGLRGKGEAL</sequence>
<feature type="region of interest" description="Disordered" evidence="1">
    <location>
        <begin position="1"/>
        <end position="21"/>
    </location>
</feature>
<dbReference type="Proteomes" id="UP000057213">
    <property type="component" value="Chromosome"/>
</dbReference>
<accession>A0A0M4LIU4</accession>
<dbReference type="AlphaFoldDB" id="A0A0M4LIU4"/>
<dbReference type="RefSeq" id="WP_053943732.1">
    <property type="nucleotide sequence ID" value="NZ_CP010401.1"/>
</dbReference>
<evidence type="ECO:0000313" key="4">
    <source>
        <dbReference type="Proteomes" id="UP000057213"/>
    </source>
</evidence>
<dbReference type="Pfam" id="PF13884">
    <property type="entry name" value="Peptidase_S74"/>
    <property type="match status" value="1"/>
</dbReference>
<evidence type="ECO:0000256" key="1">
    <source>
        <dbReference type="SAM" id="MobiDB-lite"/>
    </source>
</evidence>
<organism evidence="3 4">
    <name type="scientific">Bartonella ancashensis</name>
    <dbReference type="NCBI Taxonomy" id="1318743"/>
    <lineage>
        <taxon>Bacteria</taxon>
        <taxon>Pseudomonadati</taxon>
        <taxon>Pseudomonadota</taxon>
        <taxon>Alphaproteobacteria</taxon>
        <taxon>Hyphomicrobiales</taxon>
        <taxon>Bartonellaceae</taxon>
        <taxon>Bartonella</taxon>
    </lineage>
</organism>
<dbReference type="InterPro" id="IPR030392">
    <property type="entry name" value="S74_ICA"/>
</dbReference>
<evidence type="ECO:0000259" key="2">
    <source>
        <dbReference type="Pfam" id="PF13884"/>
    </source>
</evidence>
<reference evidence="3 4" key="1">
    <citation type="journal article" date="2015" name="Genome Announc.">
        <title>Complete Genome Sequence of Bartonella ancashensis Strain 20.00, Isolated from the Blood of a Patient with Verruga Peruana.</title>
        <authorList>
            <person name="Hang J."/>
            <person name="Mullins K.E."/>
            <person name="Clifford R.J."/>
            <person name="Onmus-Leone F."/>
            <person name="Yang Y."/>
            <person name="Jiang J."/>
            <person name="Leguia M."/>
            <person name="Kasper M.R."/>
            <person name="Maguina C."/>
            <person name="Lesho E.P."/>
            <person name="Jarman R.G."/>
            <person name="Richards A.L."/>
            <person name="Blazes D."/>
        </authorList>
    </citation>
    <scope>NUCLEOTIDE SEQUENCE [LARGE SCALE GENOMIC DNA]</scope>
    <source>
        <strain evidence="3 4">20.00</strain>
    </source>
</reference>
<dbReference type="EMBL" id="CP010401">
    <property type="protein sequence ID" value="ALE03064.1"/>
    <property type="molecule type" value="Genomic_DNA"/>
</dbReference>
<dbReference type="STRING" id="1318743.PU02_0250"/>
<name>A0A0M4LIU4_9HYPH</name>
<keyword evidence="4" id="KW-1185">Reference proteome</keyword>
<evidence type="ECO:0000313" key="3">
    <source>
        <dbReference type="EMBL" id="ALE03064.1"/>
    </source>
</evidence>
<dbReference type="KEGG" id="banc:PU02_0250"/>
<gene>
    <name evidence="3" type="ORF">PU02_0250</name>
</gene>
<feature type="domain" description="Peptidase S74" evidence="2">
    <location>
        <begin position="277"/>
        <end position="324"/>
    </location>
</feature>
<dbReference type="PATRIC" id="fig|1318743.3.peg.263"/>
<protein>
    <submittedName>
        <fullName evidence="3">Phage protein</fullName>
    </submittedName>
</protein>